<organism evidence="2 3">
    <name type="scientific">Flavobacterium anhuiense</name>
    <dbReference type="NCBI Taxonomy" id="459526"/>
    <lineage>
        <taxon>Bacteria</taxon>
        <taxon>Pseudomonadati</taxon>
        <taxon>Bacteroidota</taxon>
        <taxon>Flavobacteriia</taxon>
        <taxon>Flavobacteriales</taxon>
        <taxon>Flavobacteriaceae</taxon>
        <taxon>Flavobacterium</taxon>
    </lineage>
</organism>
<evidence type="ECO:0000313" key="2">
    <source>
        <dbReference type="EMBL" id="SCY78080.1"/>
    </source>
</evidence>
<accession>A0ABY0LY71</accession>
<evidence type="ECO:0008006" key="4">
    <source>
        <dbReference type="Google" id="ProtNLM"/>
    </source>
</evidence>
<evidence type="ECO:0000256" key="1">
    <source>
        <dbReference type="SAM" id="Coils"/>
    </source>
</evidence>
<gene>
    <name evidence="2" type="ORF">SAMN02927916_3350</name>
</gene>
<dbReference type="RefSeq" id="WP_091134157.1">
    <property type="nucleotide sequence ID" value="NZ_FMVC01000005.1"/>
</dbReference>
<protein>
    <recommendedName>
        <fullName evidence="4">BZIP transcription factor</fullName>
    </recommendedName>
</protein>
<name>A0ABY0LY71_9FLAO</name>
<sequence length="201" mass="22395">MGVENLNQLHLNTNGYVGIGTNTPSAPLTVYGKSHFFPARIGSGDGRFLEISNTARFPDFIDNDFPVFLKTGGGNQPLVLDAARVGIGTAKPSSMLTVAGNITSREVKVTVNAGADFVFEKDYNLRSLESVDKFIKENKHLPEIASAEEMKKDGINLSEMNIKLLQKIEEMTLYMIEMRKENEKQNEEIRNLKSQLLKNEK</sequence>
<proteinExistence type="predicted"/>
<comment type="caution">
    <text evidence="2">The sequence shown here is derived from an EMBL/GenBank/DDBJ whole genome shotgun (WGS) entry which is preliminary data.</text>
</comment>
<reference evidence="2 3" key="1">
    <citation type="submission" date="2016-10" db="EMBL/GenBank/DDBJ databases">
        <authorList>
            <person name="Varghese N."/>
            <person name="Submissions S."/>
        </authorList>
    </citation>
    <scope>NUCLEOTIDE SEQUENCE [LARGE SCALE GENOMIC DNA]</scope>
    <source>
        <strain evidence="2 3">CGMCC 1.6859</strain>
    </source>
</reference>
<evidence type="ECO:0000313" key="3">
    <source>
        <dbReference type="Proteomes" id="UP000199307"/>
    </source>
</evidence>
<keyword evidence="1" id="KW-0175">Coiled coil</keyword>
<dbReference type="Proteomes" id="UP000199307">
    <property type="component" value="Unassembled WGS sequence"/>
</dbReference>
<dbReference type="EMBL" id="FMVC01000005">
    <property type="protein sequence ID" value="SCY78080.1"/>
    <property type="molecule type" value="Genomic_DNA"/>
</dbReference>
<feature type="coiled-coil region" evidence="1">
    <location>
        <begin position="168"/>
        <end position="199"/>
    </location>
</feature>
<keyword evidence="3" id="KW-1185">Reference proteome</keyword>